<organism evidence="1">
    <name type="scientific">viral metagenome</name>
    <dbReference type="NCBI Taxonomy" id="1070528"/>
    <lineage>
        <taxon>unclassified sequences</taxon>
        <taxon>metagenomes</taxon>
        <taxon>organismal metagenomes</taxon>
    </lineage>
</organism>
<evidence type="ECO:0008006" key="2">
    <source>
        <dbReference type="Google" id="ProtNLM"/>
    </source>
</evidence>
<dbReference type="InterPro" id="IPR036977">
    <property type="entry name" value="DNA_primase_Znf_CHC2"/>
</dbReference>
<dbReference type="AlphaFoldDB" id="A0A6C0JWX7"/>
<proteinExistence type="inferred from homology"/>
<accession>A0A6C0JWX7</accession>
<dbReference type="GO" id="GO:0003677">
    <property type="term" value="F:DNA binding"/>
    <property type="evidence" value="ECO:0007669"/>
    <property type="project" value="InterPro"/>
</dbReference>
<evidence type="ECO:0000313" key="1">
    <source>
        <dbReference type="EMBL" id="QHU08887.1"/>
    </source>
</evidence>
<dbReference type="HAMAP" id="MF_04157">
    <property type="entry name" value="PRIMASE_T4"/>
    <property type="match status" value="1"/>
</dbReference>
<dbReference type="InterPro" id="IPR046392">
    <property type="entry name" value="PRIMASE_T4"/>
</dbReference>
<dbReference type="Gene3D" id="3.90.580.10">
    <property type="entry name" value="Zinc finger, CHC2-type domain"/>
    <property type="match status" value="1"/>
</dbReference>
<name>A0A6C0JWX7_9ZZZZ</name>
<dbReference type="EMBL" id="MN740699">
    <property type="protein sequence ID" value="QHU08887.1"/>
    <property type="molecule type" value="Genomic_DNA"/>
</dbReference>
<protein>
    <recommendedName>
        <fullName evidence="2">DNA primase</fullName>
    </recommendedName>
</protein>
<sequence length="340" mass="39357">MSVYIDAKYVNLISYNLRNFKRKNEQLYQASCPFCGDSKKDKTKARLFIFKNKNSLFVKCFNCGKSTTFANLLKYISPILYSEYVLETYSDNQSLNPLRTSSIMEKMRFDNVSKQKSFNNAEWCDKLPENHVCVQYLQSRKIPIAAYSKLLYTANFKELADEIYIDHGKTLECDSRLVIPMYDKYHVLYGIAGRALYDCSDRMRYITLRTNDSEDKLVYGVDQIDSTKDIRVVEGQLDSLFIDNCIAVCCAELNIAEELFPKEKLILIPDNEPRAPIQVKKIKGFIKKGFNVVLFPEYISQKDVNLMIMNGVNDLENIIVNNTFQGIRAELEFAKWSKCV</sequence>
<dbReference type="GO" id="GO:0006260">
    <property type="term" value="P:DNA replication"/>
    <property type="evidence" value="ECO:0007669"/>
    <property type="project" value="InterPro"/>
</dbReference>
<reference evidence="1" key="1">
    <citation type="journal article" date="2020" name="Nature">
        <title>Giant virus diversity and host interactions through global metagenomics.</title>
        <authorList>
            <person name="Schulz F."/>
            <person name="Roux S."/>
            <person name="Paez-Espino D."/>
            <person name="Jungbluth S."/>
            <person name="Walsh D.A."/>
            <person name="Denef V.J."/>
            <person name="McMahon K.D."/>
            <person name="Konstantinidis K.T."/>
            <person name="Eloe-Fadrosh E.A."/>
            <person name="Kyrpides N.C."/>
            <person name="Woyke T."/>
        </authorList>
    </citation>
    <scope>NUCLEOTIDE SEQUENCE</scope>
    <source>
        <strain evidence="1">GVMAG-S-1064190-84</strain>
    </source>
</reference>
<dbReference type="GO" id="GO:0008270">
    <property type="term" value="F:zinc ion binding"/>
    <property type="evidence" value="ECO:0007669"/>
    <property type="project" value="InterPro"/>
</dbReference>